<evidence type="ECO:0000313" key="8">
    <source>
        <dbReference type="EMBL" id="PDX59300.1"/>
    </source>
</evidence>
<proteinExistence type="inferred from homology"/>
<organism evidence="8 9">
    <name type="scientific">Faecalibacterium langellae</name>
    <dbReference type="NCBI Taxonomy" id="3435293"/>
    <lineage>
        <taxon>Bacteria</taxon>
        <taxon>Bacillati</taxon>
        <taxon>Bacillota</taxon>
        <taxon>Clostridia</taxon>
        <taxon>Eubacteriales</taxon>
        <taxon>Oscillospiraceae</taxon>
        <taxon>Faecalibacterium</taxon>
    </lineage>
</organism>
<evidence type="ECO:0000256" key="4">
    <source>
        <dbReference type="ARBA" id="ARBA00022475"/>
    </source>
</evidence>
<comment type="caution">
    <text evidence="8">The sequence shown here is derived from an EMBL/GenBank/DDBJ whole genome shotgun (WGS) entry which is preliminary data.</text>
</comment>
<dbReference type="PANTHER" id="PTHR36838:SF1">
    <property type="entry name" value="SLR1864 PROTEIN"/>
    <property type="match status" value="1"/>
</dbReference>
<dbReference type="RefSeq" id="WP_097774648.1">
    <property type="nucleotide sequence ID" value="NZ_CABMES010000004.1"/>
</dbReference>
<evidence type="ECO:0000256" key="6">
    <source>
        <dbReference type="ARBA" id="ARBA00022989"/>
    </source>
</evidence>
<name>A0A2A6ZD44_9FIRM</name>
<reference evidence="8 9" key="1">
    <citation type="journal article" date="2017" name="Front. Microbiol.">
        <title>New Insights into the Diversity of the Genus Faecalibacterium.</title>
        <authorList>
            <person name="Benevides L."/>
            <person name="Burman S."/>
            <person name="Martin R."/>
            <person name="Robert V."/>
            <person name="Thomas M."/>
            <person name="Miquel S."/>
            <person name="Chain F."/>
            <person name="Sokol H."/>
            <person name="Bermudez-Humaran L.G."/>
            <person name="Morrison M."/>
            <person name="Langella P."/>
            <person name="Azevedo V.A."/>
            <person name="Chatel J.M."/>
            <person name="Soares S."/>
        </authorList>
    </citation>
    <scope>NUCLEOTIDE SEQUENCE [LARGE SCALE GENOMIC DNA]</scope>
    <source>
        <strain evidence="9">CNCM I-4540</strain>
    </source>
</reference>
<evidence type="ECO:0000256" key="7">
    <source>
        <dbReference type="ARBA" id="ARBA00023136"/>
    </source>
</evidence>
<evidence type="ECO:0000256" key="5">
    <source>
        <dbReference type="ARBA" id="ARBA00022692"/>
    </source>
</evidence>
<keyword evidence="3" id="KW-0813">Transport</keyword>
<dbReference type="InterPro" id="IPR002657">
    <property type="entry name" value="BilAc:Na_symport/Acr3"/>
</dbReference>
<dbReference type="Pfam" id="PF03547">
    <property type="entry name" value="Mem_trans"/>
    <property type="match status" value="1"/>
</dbReference>
<protein>
    <submittedName>
        <fullName evidence="8">Uncharacterized protein</fullName>
    </submittedName>
</protein>
<evidence type="ECO:0000256" key="3">
    <source>
        <dbReference type="ARBA" id="ARBA00022448"/>
    </source>
</evidence>
<keyword evidence="4" id="KW-1003">Cell membrane</keyword>
<keyword evidence="7" id="KW-0472">Membrane</keyword>
<dbReference type="GO" id="GO:0005886">
    <property type="term" value="C:plasma membrane"/>
    <property type="evidence" value="ECO:0007669"/>
    <property type="project" value="UniProtKB-SubCell"/>
</dbReference>
<dbReference type="Pfam" id="PF01758">
    <property type="entry name" value="SBF"/>
    <property type="match status" value="1"/>
</dbReference>
<dbReference type="InterPro" id="IPR038770">
    <property type="entry name" value="Na+/solute_symporter_sf"/>
</dbReference>
<accession>A0A2A6ZD44</accession>
<dbReference type="Proteomes" id="UP000220752">
    <property type="component" value="Unassembled WGS sequence"/>
</dbReference>
<dbReference type="PANTHER" id="PTHR36838">
    <property type="entry name" value="AUXIN EFFLUX CARRIER FAMILY PROTEIN"/>
    <property type="match status" value="1"/>
</dbReference>
<comment type="similarity">
    <text evidence="2">Belongs to the auxin efflux carrier (TC 2.A.69) family.</text>
</comment>
<sequence length="309" mass="32857">MAFGVLAGQITVIFLEVLLGYVGARSGIIKDRDSKFLSDFIMKLLLPCTMLAGAAVDGEPELLTQAGVLFVLLLALFVVTTGLCRLSSWLHHDTPGKYAVLVGTAAMPNCGFIGLPLCSALLGTARGTVFAGMAMASYNVWFFTYVVCLFRPGEKIRLKTFITPTNIATVAMLVLLATGWRLPAPVQQFCSAVGGCTTPLALMIVGVLLADSDIRALLHTGFLYRVTLLRGILFPLLFMLLLWLLPLDNVLRTGLSIIACCPAGSLAAVLAKQTGTEATLASQAVAHSTVCMLVTVPAMLLLTGVMFPM</sequence>
<dbReference type="GO" id="GO:0055085">
    <property type="term" value="P:transmembrane transport"/>
    <property type="evidence" value="ECO:0007669"/>
    <property type="project" value="InterPro"/>
</dbReference>
<evidence type="ECO:0000256" key="1">
    <source>
        <dbReference type="ARBA" id="ARBA00004651"/>
    </source>
</evidence>
<dbReference type="InterPro" id="IPR004776">
    <property type="entry name" value="Mem_transp_PIN-like"/>
</dbReference>
<comment type="subcellular location">
    <subcellularLocation>
        <location evidence="1">Cell membrane</location>
        <topology evidence="1">Multi-pass membrane protein</topology>
    </subcellularLocation>
</comment>
<dbReference type="AlphaFoldDB" id="A0A2A6ZD44"/>
<evidence type="ECO:0000313" key="9">
    <source>
        <dbReference type="Proteomes" id="UP000220752"/>
    </source>
</evidence>
<keyword evidence="5" id="KW-0812">Transmembrane</keyword>
<dbReference type="Gene3D" id="1.20.1530.20">
    <property type="match status" value="1"/>
</dbReference>
<keyword evidence="6" id="KW-1133">Transmembrane helix</keyword>
<dbReference type="EMBL" id="NMTQ01000020">
    <property type="protein sequence ID" value="PDX59300.1"/>
    <property type="molecule type" value="Genomic_DNA"/>
</dbReference>
<keyword evidence="9" id="KW-1185">Reference proteome</keyword>
<gene>
    <name evidence="8" type="ORF">CGS46_04840</name>
</gene>
<evidence type="ECO:0000256" key="2">
    <source>
        <dbReference type="ARBA" id="ARBA00010145"/>
    </source>
</evidence>